<dbReference type="AlphaFoldDB" id="A0A316IAY4"/>
<dbReference type="Pfam" id="PF01610">
    <property type="entry name" value="DDE_Tnp_ISL3"/>
    <property type="match status" value="1"/>
</dbReference>
<evidence type="ECO:0000259" key="1">
    <source>
        <dbReference type="Pfam" id="PF01610"/>
    </source>
</evidence>
<name>A0A316IAY4_9PSEU</name>
<evidence type="ECO:0000313" key="4">
    <source>
        <dbReference type="Proteomes" id="UP000246005"/>
    </source>
</evidence>
<reference evidence="3 4" key="1">
    <citation type="submission" date="2018-05" db="EMBL/GenBank/DDBJ databases">
        <title>Genomic Encyclopedia of Type Strains, Phase IV (KMG-IV): sequencing the most valuable type-strain genomes for metagenomic binning, comparative biology and taxonomic classification.</title>
        <authorList>
            <person name="Goeker M."/>
        </authorList>
    </citation>
    <scope>NUCLEOTIDE SEQUENCE [LARGE SCALE GENOMIC DNA]</scope>
    <source>
        <strain evidence="3 4">DSM 45480</strain>
    </source>
</reference>
<protein>
    <submittedName>
        <fullName evidence="3">Transposase</fullName>
    </submittedName>
</protein>
<dbReference type="InterPro" id="IPR002560">
    <property type="entry name" value="Transposase_DDE"/>
</dbReference>
<dbReference type="InterPro" id="IPR029261">
    <property type="entry name" value="Transposase_Znf"/>
</dbReference>
<accession>A0A316IAY4</accession>
<dbReference type="NCBIfam" id="NF033550">
    <property type="entry name" value="transpos_ISL3"/>
    <property type="match status" value="1"/>
</dbReference>
<feature type="domain" description="Transposase IS204/IS1001/IS1096/IS1165 zinc-finger" evidence="2">
    <location>
        <begin position="40"/>
        <end position="81"/>
    </location>
</feature>
<gene>
    <name evidence="3" type="ORF">C8D88_10867</name>
</gene>
<dbReference type="PANTHER" id="PTHR33498:SF1">
    <property type="entry name" value="TRANSPOSASE FOR INSERTION SEQUENCE ELEMENT IS1557"/>
    <property type="match status" value="1"/>
</dbReference>
<proteinExistence type="predicted"/>
<dbReference type="Proteomes" id="UP000246005">
    <property type="component" value="Unassembled WGS sequence"/>
</dbReference>
<dbReference type="InterPro" id="IPR047951">
    <property type="entry name" value="Transpos_ISL3"/>
</dbReference>
<evidence type="ECO:0000313" key="3">
    <source>
        <dbReference type="EMBL" id="PWK84452.1"/>
    </source>
</evidence>
<feature type="domain" description="Transposase IS204/IS1001/IS1096/IS1165 DDE" evidence="1">
    <location>
        <begin position="159"/>
        <end position="226"/>
    </location>
</feature>
<sequence>MLITELLGVVFPQLLGVRIEKVFTAGRSVRIQASTQNQDMACPVCGFVACRVHSRYERRLSDLMVGGRETLIHLRVRRLFCGNQDCSRKTFVEQVAGLTTKYGRRSIGLGGVLGRIALALGGRAGARLAAHLATCVSRMTLVQLVRALPDPLASAPTVLGVDDFALRRGHVYGTVLVDIESGRPIDVLGDRTAETLTAWLREHPGVQVVCRDRAGAYAGGARPRCPAGAAGS</sequence>
<organism evidence="3 4">
    <name type="scientific">Lentzea atacamensis</name>
    <dbReference type="NCBI Taxonomy" id="531938"/>
    <lineage>
        <taxon>Bacteria</taxon>
        <taxon>Bacillati</taxon>
        <taxon>Actinomycetota</taxon>
        <taxon>Actinomycetes</taxon>
        <taxon>Pseudonocardiales</taxon>
        <taxon>Pseudonocardiaceae</taxon>
        <taxon>Lentzea</taxon>
    </lineage>
</organism>
<evidence type="ECO:0000259" key="2">
    <source>
        <dbReference type="Pfam" id="PF14690"/>
    </source>
</evidence>
<dbReference type="PANTHER" id="PTHR33498">
    <property type="entry name" value="TRANSPOSASE FOR INSERTION SEQUENCE ELEMENT IS1557"/>
    <property type="match status" value="1"/>
</dbReference>
<dbReference type="Pfam" id="PF14690">
    <property type="entry name" value="Zn_ribbon_ISL3"/>
    <property type="match status" value="1"/>
</dbReference>
<comment type="caution">
    <text evidence="3">The sequence shown here is derived from an EMBL/GenBank/DDBJ whole genome shotgun (WGS) entry which is preliminary data.</text>
</comment>
<dbReference type="EMBL" id="QGHB01000008">
    <property type="protein sequence ID" value="PWK84452.1"/>
    <property type="molecule type" value="Genomic_DNA"/>
</dbReference>